<protein>
    <submittedName>
        <fullName evidence="1">Uncharacterized protein</fullName>
    </submittedName>
</protein>
<reference evidence="1" key="3">
    <citation type="submission" date="2025-09" db="UniProtKB">
        <authorList>
            <consortium name="Ensembl"/>
        </authorList>
    </citation>
    <scope>IDENTIFICATION</scope>
    <source>
        <strain evidence="1">Thoroughbred</strain>
    </source>
</reference>
<reference evidence="1" key="1">
    <citation type="journal article" date="2009" name="Science">
        <title>Genome sequence, comparative analysis, and population genetics of the domestic horse.</title>
        <authorList>
            <consortium name="Broad Institute Genome Sequencing Platform"/>
            <consortium name="Broad Institute Whole Genome Assembly Team"/>
            <person name="Wade C.M."/>
            <person name="Giulotto E."/>
            <person name="Sigurdsson S."/>
            <person name="Zoli M."/>
            <person name="Gnerre S."/>
            <person name="Imsland F."/>
            <person name="Lear T.L."/>
            <person name="Adelson D.L."/>
            <person name="Bailey E."/>
            <person name="Bellone R.R."/>
            <person name="Bloecker H."/>
            <person name="Distl O."/>
            <person name="Edgar R.C."/>
            <person name="Garber M."/>
            <person name="Leeb T."/>
            <person name="Mauceli E."/>
            <person name="MacLeod J.N."/>
            <person name="Penedo M.C.T."/>
            <person name="Raison J.M."/>
            <person name="Sharpe T."/>
            <person name="Vogel J."/>
            <person name="Andersson L."/>
            <person name="Antczak D.F."/>
            <person name="Biagi T."/>
            <person name="Binns M.M."/>
            <person name="Chowdhary B.P."/>
            <person name="Coleman S.J."/>
            <person name="Della Valle G."/>
            <person name="Fryc S."/>
            <person name="Guerin G."/>
            <person name="Hasegawa T."/>
            <person name="Hill E.W."/>
            <person name="Jurka J."/>
            <person name="Kiialainen A."/>
            <person name="Lindgren G."/>
            <person name="Liu J."/>
            <person name="Magnani E."/>
            <person name="Mickelson J.R."/>
            <person name="Murray J."/>
            <person name="Nergadze S.G."/>
            <person name="Onofrio R."/>
            <person name="Pedroni S."/>
            <person name="Piras M.F."/>
            <person name="Raudsepp T."/>
            <person name="Rocchi M."/>
            <person name="Roeed K.H."/>
            <person name="Ryder O.A."/>
            <person name="Searle S."/>
            <person name="Skow L."/>
            <person name="Swinburne J.E."/>
            <person name="Syvaenen A.C."/>
            <person name="Tozaki T."/>
            <person name="Valberg S.J."/>
            <person name="Vaudin M."/>
            <person name="White J.R."/>
            <person name="Zody M.C."/>
            <person name="Lander E.S."/>
            <person name="Lindblad-Toh K."/>
        </authorList>
    </citation>
    <scope>NUCLEOTIDE SEQUENCE [LARGE SCALE GENOMIC DNA]</scope>
    <source>
        <strain evidence="1">Thoroughbred</strain>
    </source>
</reference>
<dbReference type="Proteomes" id="UP000002281">
    <property type="component" value="Unplaced"/>
</dbReference>
<sequence length="140" mass="16519">MFDITNHQGNANQNDNEISPQTSQMAIITKTKNNKCWRGCGVKGMLINWWWECKPVRPLWKTVCKFLKNLKTEILYDPAILLLGIYQKNMKSLIQKDICTRMLTTALFTIGKMWKQPRCPSRDKWIRRCCICIQWNTTHP</sequence>
<reference evidence="1" key="2">
    <citation type="submission" date="2025-08" db="UniProtKB">
        <authorList>
            <consortium name="Ensembl"/>
        </authorList>
    </citation>
    <scope>IDENTIFICATION</scope>
    <source>
        <strain evidence="1">Thoroughbred</strain>
    </source>
</reference>
<dbReference type="Ensembl" id="ENSECAT00000113103.1">
    <property type="protein sequence ID" value="ENSECAP00000086474.1"/>
    <property type="gene ID" value="ENSECAG00000056421.1"/>
</dbReference>
<evidence type="ECO:0000313" key="2">
    <source>
        <dbReference type="Proteomes" id="UP000002281"/>
    </source>
</evidence>
<dbReference type="AlphaFoldDB" id="A0A9L0TIP9"/>
<name>A0A9L0TIP9_HORSE</name>
<accession>A0A9L0TIP9</accession>
<organism evidence="1 2">
    <name type="scientific">Equus caballus</name>
    <name type="common">Horse</name>
    <dbReference type="NCBI Taxonomy" id="9796"/>
    <lineage>
        <taxon>Eukaryota</taxon>
        <taxon>Metazoa</taxon>
        <taxon>Chordata</taxon>
        <taxon>Craniata</taxon>
        <taxon>Vertebrata</taxon>
        <taxon>Euteleostomi</taxon>
        <taxon>Mammalia</taxon>
        <taxon>Eutheria</taxon>
        <taxon>Laurasiatheria</taxon>
        <taxon>Perissodactyla</taxon>
        <taxon>Equidae</taxon>
        <taxon>Equus</taxon>
    </lineage>
</organism>
<evidence type="ECO:0000313" key="1">
    <source>
        <dbReference type="Ensembl" id="ENSECAP00000086474.1"/>
    </source>
</evidence>
<proteinExistence type="predicted"/>
<dbReference type="GeneTree" id="ENSGT01150000286916"/>
<keyword evidence="2" id="KW-1185">Reference proteome</keyword>